<evidence type="ECO:0000313" key="3">
    <source>
        <dbReference type="EMBL" id="CCA26017.1"/>
    </source>
</evidence>
<feature type="region of interest" description="Disordered" evidence="1">
    <location>
        <begin position="23"/>
        <end position="72"/>
    </location>
</feature>
<gene>
    <name evidence="3" type="primary">AlNc14C340G10785</name>
    <name evidence="3" type="ORF">ALNC14_121610</name>
</gene>
<keyword evidence="2" id="KW-0732">Signal</keyword>
<feature type="compositionally biased region" description="Polar residues" evidence="1">
    <location>
        <begin position="24"/>
        <end position="35"/>
    </location>
</feature>
<proteinExistence type="predicted"/>
<dbReference type="AlphaFoldDB" id="F0WX28"/>
<accession>F0WX28</accession>
<reference evidence="3" key="1">
    <citation type="journal article" date="2011" name="PLoS Biol.">
        <title>Gene gain and loss during evolution of obligate parasitism in the white rust pathogen of Arabidopsis thaliana.</title>
        <authorList>
            <person name="Kemen E."/>
            <person name="Gardiner A."/>
            <person name="Schultz-Larsen T."/>
            <person name="Kemen A.C."/>
            <person name="Balmuth A.L."/>
            <person name="Robert-Seilaniantz A."/>
            <person name="Bailey K."/>
            <person name="Holub E."/>
            <person name="Studholme D.J."/>
            <person name="Maclean D."/>
            <person name="Jones J.D."/>
        </authorList>
    </citation>
    <scope>NUCLEOTIDE SEQUENCE</scope>
</reference>
<feature type="compositionally biased region" description="Low complexity" evidence="1">
    <location>
        <begin position="36"/>
        <end position="54"/>
    </location>
</feature>
<protein>
    <submittedName>
        <fullName evidence="3">AlNc14C340G10785 protein</fullName>
    </submittedName>
</protein>
<organism evidence="3">
    <name type="scientific">Albugo laibachii Nc14</name>
    <dbReference type="NCBI Taxonomy" id="890382"/>
    <lineage>
        <taxon>Eukaryota</taxon>
        <taxon>Sar</taxon>
        <taxon>Stramenopiles</taxon>
        <taxon>Oomycota</taxon>
        <taxon>Peronosporomycetes</taxon>
        <taxon>Albuginales</taxon>
        <taxon>Albuginaceae</taxon>
        <taxon>Albugo</taxon>
    </lineage>
</organism>
<dbReference type="EMBL" id="FR824385">
    <property type="protein sequence ID" value="CCA26017.1"/>
    <property type="molecule type" value="Genomic_DNA"/>
</dbReference>
<sequence>MKAHAIIVLAIAVTNVMCHPAAQDASNIPSRNSEMTSSGPSSGSSTGRSSGPSSDEAPAGKSSPSDAKKNDAVSTTITASLITVAAFAFAAVF</sequence>
<feature type="chain" id="PRO_5003263639" evidence="2">
    <location>
        <begin position="19"/>
        <end position="93"/>
    </location>
</feature>
<feature type="signal peptide" evidence="2">
    <location>
        <begin position="1"/>
        <end position="18"/>
    </location>
</feature>
<name>F0WX28_9STRA</name>
<dbReference type="HOGENOM" id="CLU_2404125_0_0_1"/>
<reference evidence="3" key="2">
    <citation type="submission" date="2011-02" db="EMBL/GenBank/DDBJ databases">
        <authorList>
            <person name="MacLean D."/>
        </authorList>
    </citation>
    <scope>NUCLEOTIDE SEQUENCE</scope>
</reference>
<evidence type="ECO:0000256" key="2">
    <source>
        <dbReference type="SAM" id="SignalP"/>
    </source>
</evidence>
<evidence type="ECO:0000256" key="1">
    <source>
        <dbReference type="SAM" id="MobiDB-lite"/>
    </source>
</evidence>